<proteinExistence type="inferred from homology"/>
<evidence type="ECO:0000313" key="9">
    <source>
        <dbReference type="EMBL" id="PNF23044.1"/>
    </source>
</evidence>
<comment type="similarity">
    <text evidence="7">Belongs to the peptidase S1 family. CLIP subfamily.</text>
</comment>
<dbReference type="InterPro" id="IPR009003">
    <property type="entry name" value="Peptidase_S1_PA"/>
</dbReference>
<dbReference type="PROSITE" id="PS00135">
    <property type="entry name" value="TRYPSIN_SER"/>
    <property type="match status" value="1"/>
</dbReference>
<dbReference type="GO" id="GO:0005615">
    <property type="term" value="C:extracellular space"/>
    <property type="evidence" value="ECO:0007669"/>
    <property type="project" value="TreeGrafter"/>
</dbReference>
<feature type="domain" description="Peptidase S1" evidence="8">
    <location>
        <begin position="1"/>
        <end position="179"/>
    </location>
</feature>
<dbReference type="SUPFAM" id="SSF50494">
    <property type="entry name" value="Trypsin-like serine proteases"/>
    <property type="match status" value="1"/>
</dbReference>
<evidence type="ECO:0000313" key="10">
    <source>
        <dbReference type="Proteomes" id="UP000235965"/>
    </source>
</evidence>
<evidence type="ECO:0000256" key="5">
    <source>
        <dbReference type="ARBA" id="ARBA00022825"/>
    </source>
</evidence>
<comment type="subcellular location">
    <subcellularLocation>
        <location evidence="1">Secreted</location>
    </subcellularLocation>
</comment>
<keyword evidence="2" id="KW-0964">Secreted</keyword>
<dbReference type="STRING" id="105785.A0A2J7Q390"/>
<evidence type="ECO:0000256" key="3">
    <source>
        <dbReference type="ARBA" id="ARBA00022670"/>
    </source>
</evidence>
<keyword evidence="3" id="KW-0645">Protease</keyword>
<dbReference type="InterPro" id="IPR050127">
    <property type="entry name" value="Serine_Proteases_S1"/>
</dbReference>
<evidence type="ECO:0000256" key="4">
    <source>
        <dbReference type="ARBA" id="ARBA00022801"/>
    </source>
</evidence>
<keyword evidence="10" id="KW-1185">Reference proteome</keyword>
<evidence type="ECO:0000256" key="2">
    <source>
        <dbReference type="ARBA" id="ARBA00022525"/>
    </source>
</evidence>
<dbReference type="AlphaFoldDB" id="A0A2J7Q390"/>
<dbReference type="FunFam" id="2.40.10.10:FF:000002">
    <property type="entry name" value="Transmembrane protease serine"/>
    <property type="match status" value="1"/>
</dbReference>
<accession>A0A2J7Q390</accession>
<name>A0A2J7Q390_9NEOP</name>
<protein>
    <recommendedName>
        <fullName evidence="8">Peptidase S1 domain-containing protein</fullName>
    </recommendedName>
</protein>
<dbReference type="InterPro" id="IPR043504">
    <property type="entry name" value="Peptidase_S1_PA_chymotrypsin"/>
</dbReference>
<evidence type="ECO:0000256" key="6">
    <source>
        <dbReference type="ARBA" id="ARBA00023157"/>
    </source>
</evidence>
<evidence type="ECO:0000259" key="8">
    <source>
        <dbReference type="PROSITE" id="PS50240"/>
    </source>
</evidence>
<dbReference type="InterPro" id="IPR001254">
    <property type="entry name" value="Trypsin_dom"/>
</dbReference>
<keyword evidence="4" id="KW-0378">Hydrolase</keyword>
<keyword evidence="6" id="KW-1015">Disulfide bond</keyword>
<reference evidence="9 10" key="1">
    <citation type="submission" date="2017-12" db="EMBL/GenBank/DDBJ databases">
        <title>Hemimetabolous genomes reveal molecular basis of termite eusociality.</title>
        <authorList>
            <person name="Harrison M.C."/>
            <person name="Jongepier E."/>
            <person name="Robertson H.M."/>
            <person name="Arning N."/>
            <person name="Bitard-Feildel T."/>
            <person name="Chao H."/>
            <person name="Childers C.P."/>
            <person name="Dinh H."/>
            <person name="Doddapaneni H."/>
            <person name="Dugan S."/>
            <person name="Gowin J."/>
            <person name="Greiner C."/>
            <person name="Han Y."/>
            <person name="Hu H."/>
            <person name="Hughes D.S.T."/>
            <person name="Huylmans A.-K."/>
            <person name="Kemena C."/>
            <person name="Kremer L.P.M."/>
            <person name="Lee S.L."/>
            <person name="Lopez-Ezquerra A."/>
            <person name="Mallet L."/>
            <person name="Monroy-Kuhn J.M."/>
            <person name="Moser A."/>
            <person name="Murali S.C."/>
            <person name="Muzny D.M."/>
            <person name="Otani S."/>
            <person name="Piulachs M.-D."/>
            <person name="Poelchau M."/>
            <person name="Qu J."/>
            <person name="Schaub F."/>
            <person name="Wada-Katsumata A."/>
            <person name="Worley K.C."/>
            <person name="Xie Q."/>
            <person name="Ylla G."/>
            <person name="Poulsen M."/>
            <person name="Gibbs R.A."/>
            <person name="Schal C."/>
            <person name="Richards S."/>
            <person name="Belles X."/>
            <person name="Korb J."/>
            <person name="Bornberg-Bauer E."/>
        </authorList>
    </citation>
    <scope>NUCLEOTIDE SEQUENCE [LARGE SCALE GENOMIC DNA]</scope>
    <source>
        <tissue evidence="9">Whole body</tissue>
    </source>
</reference>
<dbReference type="GO" id="GO:0006508">
    <property type="term" value="P:proteolysis"/>
    <property type="evidence" value="ECO:0007669"/>
    <property type="project" value="UniProtKB-KW"/>
</dbReference>
<dbReference type="EMBL" id="NEVH01019069">
    <property type="protein sequence ID" value="PNF23044.1"/>
    <property type="molecule type" value="Genomic_DNA"/>
</dbReference>
<organism evidence="9 10">
    <name type="scientific">Cryptotermes secundus</name>
    <dbReference type="NCBI Taxonomy" id="105785"/>
    <lineage>
        <taxon>Eukaryota</taxon>
        <taxon>Metazoa</taxon>
        <taxon>Ecdysozoa</taxon>
        <taxon>Arthropoda</taxon>
        <taxon>Hexapoda</taxon>
        <taxon>Insecta</taxon>
        <taxon>Pterygota</taxon>
        <taxon>Neoptera</taxon>
        <taxon>Polyneoptera</taxon>
        <taxon>Dictyoptera</taxon>
        <taxon>Blattodea</taxon>
        <taxon>Blattoidea</taxon>
        <taxon>Termitoidae</taxon>
        <taxon>Kalotermitidae</taxon>
        <taxon>Cryptotermitinae</taxon>
        <taxon>Cryptotermes</taxon>
    </lineage>
</organism>
<evidence type="ECO:0000256" key="1">
    <source>
        <dbReference type="ARBA" id="ARBA00004613"/>
    </source>
</evidence>
<dbReference type="CDD" id="cd00190">
    <property type="entry name" value="Tryp_SPc"/>
    <property type="match status" value="1"/>
</dbReference>
<dbReference type="GO" id="GO:0004252">
    <property type="term" value="F:serine-type endopeptidase activity"/>
    <property type="evidence" value="ECO:0007669"/>
    <property type="project" value="InterPro"/>
</dbReference>
<dbReference type="Pfam" id="PF00089">
    <property type="entry name" value="Trypsin"/>
    <property type="match status" value="1"/>
</dbReference>
<dbReference type="PROSITE" id="PS50240">
    <property type="entry name" value="TRYPSIN_DOM"/>
    <property type="match status" value="1"/>
</dbReference>
<keyword evidence="5" id="KW-0720">Serine protease</keyword>
<dbReference type="Proteomes" id="UP000235965">
    <property type="component" value="Unassembled WGS sequence"/>
</dbReference>
<dbReference type="InParanoid" id="A0A2J7Q390"/>
<dbReference type="PANTHER" id="PTHR24264:SF65">
    <property type="entry name" value="SRCR DOMAIN-CONTAINING PROTEIN"/>
    <property type="match status" value="1"/>
</dbReference>
<dbReference type="PANTHER" id="PTHR24264">
    <property type="entry name" value="TRYPSIN-RELATED"/>
    <property type="match status" value="1"/>
</dbReference>
<sequence>MSFCRRLPVPLKLQIEAGDWYHVEELIRYPQQERKMATVDLTLLRTSEMIEGTIATLPPPGFKPRGECQVCGLGTLNPKSHVFPDTLHCATVPVVRRKACEQSLKPYITLEPGTLCAGGGNSDACVGDSGSSLLCRNEDNGRQVLAGVVSWGRGCAVPGEPGIYIDVAMHRKWLLETISGPLNGSASQREDTEEGTFATKIHVLGSRK</sequence>
<gene>
    <name evidence="9" type="ORF">B7P43_G09831</name>
</gene>
<dbReference type="OrthoDB" id="6380398at2759"/>
<dbReference type="Gene3D" id="2.40.10.10">
    <property type="entry name" value="Trypsin-like serine proteases"/>
    <property type="match status" value="1"/>
</dbReference>
<comment type="caution">
    <text evidence="9">The sequence shown here is derived from an EMBL/GenBank/DDBJ whole genome shotgun (WGS) entry which is preliminary data.</text>
</comment>
<dbReference type="SMART" id="SM00020">
    <property type="entry name" value="Tryp_SPc"/>
    <property type="match status" value="1"/>
</dbReference>
<dbReference type="InterPro" id="IPR033116">
    <property type="entry name" value="TRYPSIN_SER"/>
</dbReference>
<evidence type="ECO:0000256" key="7">
    <source>
        <dbReference type="ARBA" id="ARBA00024195"/>
    </source>
</evidence>